<keyword evidence="3" id="KW-1185">Reference proteome</keyword>
<dbReference type="Proteomes" id="UP000243459">
    <property type="component" value="Chromosome 10"/>
</dbReference>
<evidence type="ECO:0000313" key="2">
    <source>
        <dbReference type="EMBL" id="ONK56877.1"/>
    </source>
</evidence>
<name>A0A5P1E5V3_ASPOF</name>
<evidence type="ECO:0000313" key="3">
    <source>
        <dbReference type="Proteomes" id="UP000243459"/>
    </source>
</evidence>
<evidence type="ECO:0000256" key="1">
    <source>
        <dbReference type="SAM" id="MobiDB-lite"/>
    </source>
</evidence>
<reference evidence="3" key="1">
    <citation type="journal article" date="2017" name="Nat. Commun.">
        <title>The asparagus genome sheds light on the origin and evolution of a young Y chromosome.</title>
        <authorList>
            <person name="Harkess A."/>
            <person name="Zhou J."/>
            <person name="Xu C."/>
            <person name="Bowers J.E."/>
            <person name="Van der Hulst R."/>
            <person name="Ayyampalayam S."/>
            <person name="Mercati F."/>
            <person name="Riccardi P."/>
            <person name="McKain M.R."/>
            <person name="Kakrana A."/>
            <person name="Tang H."/>
            <person name="Ray J."/>
            <person name="Groenendijk J."/>
            <person name="Arikit S."/>
            <person name="Mathioni S.M."/>
            <person name="Nakano M."/>
            <person name="Shan H."/>
            <person name="Telgmann-Rauber A."/>
            <person name="Kanno A."/>
            <person name="Yue Z."/>
            <person name="Chen H."/>
            <person name="Li W."/>
            <person name="Chen Y."/>
            <person name="Xu X."/>
            <person name="Zhang Y."/>
            <person name="Luo S."/>
            <person name="Chen H."/>
            <person name="Gao J."/>
            <person name="Mao Z."/>
            <person name="Pires J.C."/>
            <person name="Luo M."/>
            <person name="Kudrna D."/>
            <person name="Wing R.A."/>
            <person name="Meyers B.C."/>
            <person name="Yi K."/>
            <person name="Kong H."/>
            <person name="Lavrijsen P."/>
            <person name="Sunseri F."/>
            <person name="Falavigna A."/>
            <person name="Ye Y."/>
            <person name="Leebens-Mack J.H."/>
            <person name="Chen G."/>
        </authorList>
    </citation>
    <scope>NUCLEOTIDE SEQUENCE [LARGE SCALE GENOMIC DNA]</scope>
    <source>
        <strain evidence="3">cv. DH0086</strain>
    </source>
</reference>
<protein>
    <submittedName>
        <fullName evidence="2">Uncharacterized protein</fullName>
    </submittedName>
</protein>
<dbReference type="EMBL" id="CM007390">
    <property type="protein sequence ID" value="ONK56877.1"/>
    <property type="molecule type" value="Genomic_DNA"/>
</dbReference>
<accession>A0A5P1E5V3</accession>
<sequence length="129" mass="14144">MCWQSCMIAAARSAGGGGGVENGEGRKPDKRILEAFFRIRMGFGMRIRRSRLMRWEGREDLSRITRMRRLCQRRAARKPAAQTRVQRPGPCSTCDRAGPGGTVADWAQKTGPAAHDPEPAGAANACTLM</sequence>
<dbReference type="Gramene" id="ONK56877">
    <property type="protein sequence ID" value="ONK56877"/>
    <property type="gene ID" value="A4U43_C10F14060"/>
</dbReference>
<feature type="region of interest" description="Disordered" evidence="1">
    <location>
        <begin position="73"/>
        <end position="129"/>
    </location>
</feature>
<organism evidence="2 3">
    <name type="scientific">Asparagus officinalis</name>
    <name type="common">Garden asparagus</name>
    <dbReference type="NCBI Taxonomy" id="4686"/>
    <lineage>
        <taxon>Eukaryota</taxon>
        <taxon>Viridiplantae</taxon>
        <taxon>Streptophyta</taxon>
        <taxon>Embryophyta</taxon>
        <taxon>Tracheophyta</taxon>
        <taxon>Spermatophyta</taxon>
        <taxon>Magnoliopsida</taxon>
        <taxon>Liliopsida</taxon>
        <taxon>Asparagales</taxon>
        <taxon>Asparagaceae</taxon>
        <taxon>Asparagoideae</taxon>
        <taxon>Asparagus</taxon>
    </lineage>
</organism>
<proteinExistence type="predicted"/>
<gene>
    <name evidence="2" type="ORF">A4U43_C10F14060</name>
</gene>
<dbReference type="AlphaFoldDB" id="A0A5P1E5V3"/>